<keyword evidence="5" id="KW-0804">Transcription</keyword>
<protein>
    <submittedName>
        <fullName evidence="8">RNA polymerase sigma factor</fullName>
    </submittedName>
</protein>
<keyword evidence="4" id="KW-0238">DNA-binding</keyword>
<dbReference type="AlphaFoldDB" id="A0A9D1KSM1"/>
<feature type="domain" description="RNA polymerase sigma-70 region 2" evidence="6">
    <location>
        <begin position="9"/>
        <end position="74"/>
    </location>
</feature>
<sequence>MAAAPQEWVDAYGTRLFGLCMHLCRQRDAAEELYQETWVRVLMKRDSFRDGEPFEPWLTRICVNLYRDSLRRQRLRRFLPLSGLETTAVSPQISSDERLSLLDAVGRLPDKLRVAVILVYMQGYTESQAAGILGLSVNGVKSRLLRARKLLKEALVDE</sequence>
<dbReference type="SUPFAM" id="SSF88946">
    <property type="entry name" value="Sigma2 domain of RNA polymerase sigma factors"/>
    <property type="match status" value="1"/>
</dbReference>
<dbReference type="GO" id="GO:0006352">
    <property type="term" value="P:DNA-templated transcription initiation"/>
    <property type="evidence" value="ECO:0007669"/>
    <property type="project" value="InterPro"/>
</dbReference>
<dbReference type="InterPro" id="IPR013249">
    <property type="entry name" value="RNA_pol_sigma70_r4_t2"/>
</dbReference>
<evidence type="ECO:0000259" key="7">
    <source>
        <dbReference type="Pfam" id="PF08281"/>
    </source>
</evidence>
<evidence type="ECO:0000313" key="8">
    <source>
        <dbReference type="EMBL" id="HIT94691.1"/>
    </source>
</evidence>
<gene>
    <name evidence="8" type="ORF">IAC43_05860</name>
</gene>
<dbReference type="InterPro" id="IPR007627">
    <property type="entry name" value="RNA_pol_sigma70_r2"/>
</dbReference>
<organism evidence="8 9">
    <name type="scientific">Candidatus Faecivivens stercoripullorum</name>
    <dbReference type="NCBI Taxonomy" id="2840805"/>
    <lineage>
        <taxon>Bacteria</taxon>
        <taxon>Bacillati</taxon>
        <taxon>Bacillota</taxon>
        <taxon>Clostridia</taxon>
        <taxon>Eubacteriales</taxon>
        <taxon>Oscillospiraceae</taxon>
        <taxon>Oscillospiraceae incertae sedis</taxon>
        <taxon>Candidatus Faecivivens</taxon>
    </lineage>
</organism>
<dbReference type="Pfam" id="PF04542">
    <property type="entry name" value="Sigma70_r2"/>
    <property type="match status" value="1"/>
</dbReference>
<evidence type="ECO:0000259" key="6">
    <source>
        <dbReference type="Pfam" id="PF04542"/>
    </source>
</evidence>
<name>A0A9D1KSM1_9FIRM</name>
<evidence type="ECO:0000256" key="5">
    <source>
        <dbReference type="ARBA" id="ARBA00023163"/>
    </source>
</evidence>
<evidence type="ECO:0000256" key="3">
    <source>
        <dbReference type="ARBA" id="ARBA00023082"/>
    </source>
</evidence>
<dbReference type="InterPro" id="IPR014284">
    <property type="entry name" value="RNA_pol_sigma-70_dom"/>
</dbReference>
<dbReference type="SUPFAM" id="SSF88659">
    <property type="entry name" value="Sigma3 and sigma4 domains of RNA polymerase sigma factors"/>
    <property type="match status" value="1"/>
</dbReference>
<comment type="similarity">
    <text evidence="1">Belongs to the sigma-70 factor family. ECF subfamily.</text>
</comment>
<dbReference type="InterPro" id="IPR036388">
    <property type="entry name" value="WH-like_DNA-bd_sf"/>
</dbReference>
<keyword evidence="2" id="KW-0805">Transcription regulation</keyword>
<dbReference type="GO" id="GO:0003677">
    <property type="term" value="F:DNA binding"/>
    <property type="evidence" value="ECO:0007669"/>
    <property type="project" value="UniProtKB-KW"/>
</dbReference>
<dbReference type="Proteomes" id="UP000824160">
    <property type="component" value="Unassembled WGS sequence"/>
</dbReference>
<evidence type="ECO:0000256" key="4">
    <source>
        <dbReference type="ARBA" id="ARBA00023125"/>
    </source>
</evidence>
<dbReference type="InterPro" id="IPR013324">
    <property type="entry name" value="RNA_pol_sigma_r3/r4-like"/>
</dbReference>
<dbReference type="InterPro" id="IPR013325">
    <property type="entry name" value="RNA_pol_sigma_r2"/>
</dbReference>
<feature type="domain" description="RNA polymerase sigma factor 70 region 4 type 2" evidence="7">
    <location>
        <begin position="99"/>
        <end position="151"/>
    </location>
</feature>
<comment type="caution">
    <text evidence="8">The sequence shown here is derived from an EMBL/GenBank/DDBJ whole genome shotgun (WGS) entry which is preliminary data.</text>
</comment>
<dbReference type="EMBL" id="DVLW01000160">
    <property type="protein sequence ID" value="HIT94691.1"/>
    <property type="molecule type" value="Genomic_DNA"/>
</dbReference>
<evidence type="ECO:0000256" key="2">
    <source>
        <dbReference type="ARBA" id="ARBA00023015"/>
    </source>
</evidence>
<proteinExistence type="inferred from homology"/>
<dbReference type="CDD" id="cd06171">
    <property type="entry name" value="Sigma70_r4"/>
    <property type="match status" value="1"/>
</dbReference>
<evidence type="ECO:0000256" key="1">
    <source>
        <dbReference type="ARBA" id="ARBA00010641"/>
    </source>
</evidence>
<evidence type="ECO:0000313" key="9">
    <source>
        <dbReference type="Proteomes" id="UP000824160"/>
    </source>
</evidence>
<dbReference type="NCBIfam" id="TIGR02937">
    <property type="entry name" value="sigma70-ECF"/>
    <property type="match status" value="1"/>
</dbReference>
<dbReference type="Gene3D" id="1.10.1740.10">
    <property type="match status" value="1"/>
</dbReference>
<keyword evidence="3" id="KW-0731">Sigma factor</keyword>
<accession>A0A9D1KSM1</accession>
<dbReference type="Pfam" id="PF08281">
    <property type="entry name" value="Sigma70_r4_2"/>
    <property type="match status" value="1"/>
</dbReference>
<dbReference type="PANTHER" id="PTHR43133">
    <property type="entry name" value="RNA POLYMERASE ECF-TYPE SIGMA FACTO"/>
    <property type="match status" value="1"/>
</dbReference>
<dbReference type="GO" id="GO:0016987">
    <property type="term" value="F:sigma factor activity"/>
    <property type="evidence" value="ECO:0007669"/>
    <property type="project" value="UniProtKB-KW"/>
</dbReference>
<reference evidence="8" key="1">
    <citation type="submission" date="2020-10" db="EMBL/GenBank/DDBJ databases">
        <authorList>
            <person name="Gilroy R."/>
        </authorList>
    </citation>
    <scope>NUCLEOTIDE SEQUENCE</scope>
    <source>
        <strain evidence="8">ChiBcec7-5410</strain>
    </source>
</reference>
<dbReference type="InterPro" id="IPR039425">
    <property type="entry name" value="RNA_pol_sigma-70-like"/>
</dbReference>
<dbReference type="PANTHER" id="PTHR43133:SF8">
    <property type="entry name" value="RNA POLYMERASE SIGMA FACTOR HI_1459-RELATED"/>
    <property type="match status" value="1"/>
</dbReference>
<dbReference type="Gene3D" id="1.10.10.10">
    <property type="entry name" value="Winged helix-like DNA-binding domain superfamily/Winged helix DNA-binding domain"/>
    <property type="match status" value="1"/>
</dbReference>
<reference evidence="8" key="2">
    <citation type="journal article" date="2021" name="PeerJ">
        <title>Extensive microbial diversity within the chicken gut microbiome revealed by metagenomics and culture.</title>
        <authorList>
            <person name="Gilroy R."/>
            <person name="Ravi A."/>
            <person name="Getino M."/>
            <person name="Pursley I."/>
            <person name="Horton D.L."/>
            <person name="Alikhan N.F."/>
            <person name="Baker D."/>
            <person name="Gharbi K."/>
            <person name="Hall N."/>
            <person name="Watson M."/>
            <person name="Adriaenssens E.M."/>
            <person name="Foster-Nyarko E."/>
            <person name="Jarju S."/>
            <person name="Secka A."/>
            <person name="Antonio M."/>
            <person name="Oren A."/>
            <person name="Chaudhuri R.R."/>
            <person name="La Ragione R."/>
            <person name="Hildebrand F."/>
            <person name="Pallen M.J."/>
        </authorList>
    </citation>
    <scope>NUCLEOTIDE SEQUENCE</scope>
    <source>
        <strain evidence="8">ChiBcec7-5410</strain>
    </source>
</reference>